<evidence type="ECO:0000256" key="7">
    <source>
        <dbReference type="SAM" id="MobiDB-lite"/>
    </source>
</evidence>
<reference evidence="9" key="1">
    <citation type="submission" date="2019-11" db="EMBL/GenBank/DDBJ databases">
        <title>Leishmania tarentolae CDS.</title>
        <authorList>
            <person name="Goto Y."/>
            <person name="Yamagishi J."/>
        </authorList>
    </citation>
    <scope>NUCLEOTIDE SEQUENCE [LARGE SCALE GENOMIC DNA]</scope>
    <source>
        <strain evidence="9">Parrot Tar II</strain>
    </source>
</reference>
<proteinExistence type="inferred from homology"/>
<dbReference type="PANTHER" id="PTHR31585:SF51">
    <property type="entry name" value="TRANSPORTER, PUTATIVE-RELATED"/>
    <property type="match status" value="1"/>
</dbReference>
<comment type="caution">
    <text evidence="9">The sequence shown here is derived from an EMBL/GenBank/DDBJ whole genome shotgun (WGS) entry which is preliminary data.</text>
</comment>
<dbReference type="OrthoDB" id="754047at2759"/>
<dbReference type="GO" id="GO:0016020">
    <property type="term" value="C:membrane"/>
    <property type="evidence" value="ECO:0007669"/>
    <property type="project" value="UniProtKB-SubCell"/>
</dbReference>
<evidence type="ECO:0000313" key="9">
    <source>
        <dbReference type="EMBL" id="GET86452.1"/>
    </source>
</evidence>
<name>A0A640KAM2_LEITA</name>
<feature type="transmembrane region" description="Helical" evidence="8">
    <location>
        <begin position="232"/>
        <end position="253"/>
    </location>
</feature>
<feature type="transmembrane region" description="Helical" evidence="8">
    <location>
        <begin position="137"/>
        <end position="156"/>
    </location>
</feature>
<dbReference type="InterPro" id="IPR039309">
    <property type="entry name" value="BT1"/>
</dbReference>
<dbReference type="InterPro" id="IPR036259">
    <property type="entry name" value="MFS_trans_sf"/>
</dbReference>
<keyword evidence="4 8" id="KW-0812">Transmembrane</keyword>
<dbReference type="Proteomes" id="UP000419144">
    <property type="component" value="Unassembled WGS sequence"/>
</dbReference>
<dbReference type="EMBL" id="BLBS01000011">
    <property type="protein sequence ID" value="GET86452.1"/>
    <property type="molecule type" value="Genomic_DNA"/>
</dbReference>
<keyword evidence="5 8" id="KW-1133">Transmembrane helix</keyword>
<evidence type="ECO:0000256" key="5">
    <source>
        <dbReference type="ARBA" id="ARBA00022989"/>
    </source>
</evidence>
<feature type="transmembrane region" description="Helical" evidence="8">
    <location>
        <begin position="202"/>
        <end position="220"/>
    </location>
</feature>
<comment type="subcellular location">
    <subcellularLocation>
        <location evidence="1">Membrane</location>
        <topology evidence="1">Multi-pass membrane protein</topology>
    </subcellularLocation>
</comment>
<feature type="region of interest" description="Disordered" evidence="7">
    <location>
        <begin position="283"/>
        <end position="313"/>
    </location>
</feature>
<dbReference type="PANTHER" id="PTHR31585">
    <property type="entry name" value="FOLATE-BIOPTERIN TRANSPORTER 1, CHLOROPLASTIC"/>
    <property type="match status" value="1"/>
</dbReference>
<accession>A0A640KAM2</accession>
<gene>
    <name evidence="9" type="ORF">LtaPh_1003461</name>
</gene>
<keyword evidence="3" id="KW-0813">Transport</keyword>
<evidence type="ECO:0000256" key="1">
    <source>
        <dbReference type="ARBA" id="ARBA00004141"/>
    </source>
</evidence>
<comment type="similarity">
    <text evidence="2">Belongs to the major facilitator superfamily. Folate-biopterin transporter (TC 2.A.71) family.</text>
</comment>
<sequence length="320" mass="35595">MTRSKHEGPTHEPWDSAHEAQNMEKNPRLTNGKYIHPEAASLFTRCPRLRRIPVFGEAVEGYGPKVIIALGGCFLLCKGVADNILNGQTYAMMIDRYGIEVGRYQRLSTIATMGWSIKALTAMLCDGFAFLGYTKRWYMFISCVGGGMLALIYGLLPAKEASADVACAFIFLSSWGKANVDILSEGHYSRLMRENPKPGPSMVSWIWFWIMLGAIIATVMNGPLADAGKPQISIFVSAALQIITCVFFLFNWYGEKKNRVLRSEDALFILEETRKERERLGTEVIGDGKAGTQKDDGAKGIKGPQQSHPDEAWQLLCRMP</sequence>
<protein>
    <submittedName>
        <fullName evidence="9">Folate/biopterin transporter, putative</fullName>
    </submittedName>
</protein>
<organism evidence="9 10">
    <name type="scientific">Leishmania tarentolae</name>
    <name type="common">Sauroleishmania tarentolae</name>
    <dbReference type="NCBI Taxonomy" id="5689"/>
    <lineage>
        <taxon>Eukaryota</taxon>
        <taxon>Discoba</taxon>
        <taxon>Euglenozoa</taxon>
        <taxon>Kinetoplastea</taxon>
        <taxon>Metakinetoplastina</taxon>
        <taxon>Trypanosomatida</taxon>
        <taxon>Trypanosomatidae</taxon>
        <taxon>Leishmaniinae</taxon>
        <taxon>Leishmania</taxon>
        <taxon>lizard Leishmania</taxon>
    </lineage>
</organism>
<evidence type="ECO:0000256" key="4">
    <source>
        <dbReference type="ARBA" id="ARBA00022692"/>
    </source>
</evidence>
<dbReference type="AlphaFoldDB" id="A0A640KAM2"/>
<keyword evidence="10" id="KW-1185">Reference proteome</keyword>
<dbReference type="SUPFAM" id="SSF103473">
    <property type="entry name" value="MFS general substrate transporter"/>
    <property type="match status" value="1"/>
</dbReference>
<evidence type="ECO:0000256" key="2">
    <source>
        <dbReference type="ARBA" id="ARBA00007015"/>
    </source>
</evidence>
<dbReference type="VEuPathDB" id="TriTrypDB:LtaPh_1003461"/>
<evidence type="ECO:0000256" key="8">
    <source>
        <dbReference type="SAM" id="Phobius"/>
    </source>
</evidence>
<evidence type="ECO:0000313" key="10">
    <source>
        <dbReference type="Proteomes" id="UP000419144"/>
    </source>
</evidence>
<dbReference type="Pfam" id="PF03092">
    <property type="entry name" value="BT1"/>
    <property type="match status" value="1"/>
</dbReference>
<evidence type="ECO:0000256" key="6">
    <source>
        <dbReference type="ARBA" id="ARBA00023136"/>
    </source>
</evidence>
<evidence type="ECO:0000256" key="3">
    <source>
        <dbReference type="ARBA" id="ARBA00022448"/>
    </source>
</evidence>
<keyword evidence="6 8" id="KW-0472">Membrane</keyword>